<evidence type="ECO:0000313" key="5">
    <source>
        <dbReference type="EMBL" id="MBP1042503.1"/>
    </source>
</evidence>
<dbReference type="RefSeq" id="WP_209529745.1">
    <property type="nucleotide sequence ID" value="NZ_JAEEGA010000010.1"/>
</dbReference>
<reference evidence="5" key="1">
    <citation type="submission" date="2020-12" db="EMBL/GenBank/DDBJ databases">
        <title>Vagococcus allomyrinae sp. nov. and Enterococcus lavae sp. nov., isolated from the larvae of Allomyrina dichotoma.</title>
        <authorList>
            <person name="Lee S.D."/>
        </authorList>
    </citation>
    <scope>NUCLEOTIDE SEQUENCE</scope>
    <source>
        <strain evidence="5">BWB3-3</strain>
    </source>
</reference>
<dbReference type="SMART" id="SM00342">
    <property type="entry name" value="HTH_ARAC"/>
    <property type="match status" value="1"/>
</dbReference>
<dbReference type="PANTHER" id="PTHR43280:SF2">
    <property type="entry name" value="HTH-TYPE TRANSCRIPTIONAL REGULATOR EXSA"/>
    <property type="match status" value="1"/>
</dbReference>
<sequence>MKNNYLFLAINQALTFHSAGKFTFNKKWKHSERIATNYEFILGISGVLHLQVGDDFLEIKKDDFVVISPGTYYNGAQFEEGDLSFYWCHFESDEPASIEAHETISIKVEEMYQQSPFVVLPMLSDTLNISRLHISLNQLFNFCNQKNANQYHLNYLITSILFEISNSLLQSEFLAETSKSERTLSVIQQWIKAHCRDHISLEDIAVEFNYNKSYLSRIFSKQFNQTVTEYINTERLLKSKELLLSTSLNIEEISNLCGFKDKSYFYKLFKKTEQMTPSEFRNTYPITTGLTNE</sequence>
<dbReference type="InterPro" id="IPR018062">
    <property type="entry name" value="HTH_AraC-typ_CS"/>
</dbReference>
<dbReference type="Proteomes" id="UP000674938">
    <property type="component" value="Unassembled WGS sequence"/>
</dbReference>
<dbReference type="Pfam" id="PF12833">
    <property type="entry name" value="HTH_18"/>
    <property type="match status" value="1"/>
</dbReference>
<dbReference type="SUPFAM" id="SSF51215">
    <property type="entry name" value="Regulatory protein AraC"/>
    <property type="match status" value="1"/>
</dbReference>
<keyword evidence="2" id="KW-0238">DNA-binding</keyword>
<evidence type="ECO:0000259" key="4">
    <source>
        <dbReference type="PROSITE" id="PS01124"/>
    </source>
</evidence>
<dbReference type="GO" id="GO:0003700">
    <property type="term" value="F:DNA-binding transcription factor activity"/>
    <property type="evidence" value="ECO:0007669"/>
    <property type="project" value="InterPro"/>
</dbReference>
<dbReference type="PRINTS" id="PR00032">
    <property type="entry name" value="HTHARAC"/>
</dbReference>
<dbReference type="PANTHER" id="PTHR43280">
    <property type="entry name" value="ARAC-FAMILY TRANSCRIPTIONAL REGULATOR"/>
    <property type="match status" value="1"/>
</dbReference>
<dbReference type="EMBL" id="JAEEGA010000010">
    <property type="protein sequence ID" value="MBP1042503.1"/>
    <property type="molecule type" value="Genomic_DNA"/>
</dbReference>
<dbReference type="InterPro" id="IPR037923">
    <property type="entry name" value="HTH-like"/>
</dbReference>
<evidence type="ECO:0000313" key="6">
    <source>
        <dbReference type="Proteomes" id="UP000674938"/>
    </source>
</evidence>
<dbReference type="GO" id="GO:0043565">
    <property type="term" value="F:sequence-specific DNA binding"/>
    <property type="evidence" value="ECO:0007669"/>
    <property type="project" value="InterPro"/>
</dbReference>
<evidence type="ECO:0000256" key="3">
    <source>
        <dbReference type="ARBA" id="ARBA00023163"/>
    </source>
</evidence>
<evidence type="ECO:0000256" key="1">
    <source>
        <dbReference type="ARBA" id="ARBA00023015"/>
    </source>
</evidence>
<protein>
    <submittedName>
        <fullName evidence="5">Helix-turn-helix transcriptional regulator</fullName>
    </submittedName>
</protein>
<keyword evidence="3" id="KW-0804">Transcription</keyword>
<dbReference type="InterPro" id="IPR018060">
    <property type="entry name" value="HTH_AraC"/>
</dbReference>
<dbReference type="PROSITE" id="PS01124">
    <property type="entry name" value="HTH_ARAC_FAMILY_2"/>
    <property type="match status" value="1"/>
</dbReference>
<comment type="caution">
    <text evidence="5">The sequence shown here is derived from an EMBL/GenBank/DDBJ whole genome shotgun (WGS) entry which is preliminary data.</text>
</comment>
<dbReference type="AlphaFoldDB" id="A0A940PGK6"/>
<keyword evidence="1" id="KW-0805">Transcription regulation</keyword>
<dbReference type="Gene3D" id="1.10.10.60">
    <property type="entry name" value="Homeodomain-like"/>
    <property type="match status" value="2"/>
</dbReference>
<dbReference type="PROSITE" id="PS00041">
    <property type="entry name" value="HTH_ARAC_FAMILY_1"/>
    <property type="match status" value="1"/>
</dbReference>
<organism evidence="5 6">
    <name type="scientific">Vagococcus allomyrinae</name>
    <dbReference type="NCBI Taxonomy" id="2794353"/>
    <lineage>
        <taxon>Bacteria</taxon>
        <taxon>Bacillati</taxon>
        <taxon>Bacillota</taxon>
        <taxon>Bacilli</taxon>
        <taxon>Lactobacillales</taxon>
        <taxon>Enterococcaceae</taxon>
        <taxon>Vagococcus</taxon>
    </lineage>
</organism>
<name>A0A940PGK6_9ENTE</name>
<dbReference type="InterPro" id="IPR020449">
    <property type="entry name" value="Tscrpt_reg_AraC-type_HTH"/>
</dbReference>
<keyword evidence="6" id="KW-1185">Reference proteome</keyword>
<feature type="domain" description="HTH araC/xylS-type" evidence="4">
    <location>
        <begin position="185"/>
        <end position="283"/>
    </location>
</feature>
<accession>A0A940PGK6</accession>
<evidence type="ECO:0000256" key="2">
    <source>
        <dbReference type="ARBA" id="ARBA00023125"/>
    </source>
</evidence>
<dbReference type="SUPFAM" id="SSF46689">
    <property type="entry name" value="Homeodomain-like"/>
    <property type="match status" value="2"/>
</dbReference>
<proteinExistence type="predicted"/>
<dbReference type="InterPro" id="IPR009057">
    <property type="entry name" value="Homeodomain-like_sf"/>
</dbReference>
<gene>
    <name evidence="5" type="ORF">I6N95_15905</name>
</gene>